<name>M5UFG8_9BACT</name>
<keyword evidence="4" id="KW-1185">Reference proteome</keyword>
<dbReference type="PANTHER" id="PTHR10949">
    <property type="entry name" value="LIPOYL SYNTHASE"/>
    <property type="match status" value="1"/>
</dbReference>
<dbReference type="InterPro" id="IPR003698">
    <property type="entry name" value="Lipoyl_synth"/>
</dbReference>
<proteinExistence type="predicted"/>
<gene>
    <name evidence="3" type="ORF">RSSM_01929</name>
</gene>
<dbReference type="Proteomes" id="UP000011885">
    <property type="component" value="Unassembled WGS sequence"/>
</dbReference>
<keyword evidence="2" id="KW-0479">Metal-binding</keyword>
<organism evidence="3 4">
    <name type="scientific">Rhodopirellula sallentina SM41</name>
    <dbReference type="NCBI Taxonomy" id="1263870"/>
    <lineage>
        <taxon>Bacteria</taxon>
        <taxon>Pseudomonadati</taxon>
        <taxon>Planctomycetota</taxon>
        <taxon>Planctomycetia</taxon>
        <taxon>Pirellulales</taxon>
        <taxon>Pirellulaceae</taxon>
        <taxon>Rhodopirellula</taxon>
    </lineage>
</organism>
<dbReference type="InterPro" id="IPR058240">
    <property type="entry name" value="rSAM_sf"/>
</dbReference>
<evidence type="ECO:0000256" key="1">
    <source>
        <dbReference type="ARBA" id="ARBA00001966"/>
    </source>
</evidence>
<reference evidence="3 4" key="1">
    <citation type="journal article" date="2013" name="Mar. Genomics">
        <title>Expression of sulfatases in Rhodopirellula baltica and the diversity of sulfatases in the genus Rhodopirellula.</title>
        <authorList>
            <person name="Wegner C.E."/>
            <person name="Richter-Heitmann T."/>
            <person name="Klindworth A."/>
            <person name="Klockow C."/>
            <person name="Richter M."/>
            <person name="Achstetter T."/>
            <person name="Glockner F.O."/>
            <person name="Harder J."/>
        </authorList>
    </citation>
    <scope>NUCLEOTIDE SEQUENCE [LARGE SCALE GENOMIC DNA]</scope>
    <source>
        <strain evidence="3 4">SM41</strain>
    </source>
</reference>
<dbReference type="AlphaFoldDB" id="M5UFG8"/>
<dbReference type="PANTHER" id="PTHR10949:SF0">
    <property type="entry name" value="LIPOYL SYNTHASE, MITOCHONDRIAL"/>
    <property type="match status" value="1"/>
</dbReference>
<comment type="cofactor">
    <cofactor evidence="1">
        <name>[4Fe-4S] cluster</name>
        <dbReference type="ChEBI" id="CHEBI:49883"/>
    </cofactor>
</comment>
<evidence type="ECO:0000313" key="3">
    <source>
        <dbReference type="EMBL" id="EMI56596.1"/>
    </source>
</evidence>
<keyword evidence="2" id="KW-0411">Iron-sulfur</keyword>
<keyword evidence="2" id="KW-0408">Iron</keyword>
<sequence length="85" mass="9497">MLGLGEERGELLDALSDLREHGVDFLTLGQYLQPGDKYLPVVRYVPPEEFDELADLARKIGFTKVAAGPFVRSSYHARDMAETDV</sequence>
<dbReference type="EMBL" id="ANOH01000136">
    <property type="protein sequence ID" value="EMI56596.1"/>
    <property type="molecule type" value="Genomic_DNA"/>
</dbReference>
<comment type="caution">
    <text evidence="3">The sequence shown here is derived from an EMBL/GenBank/DDBJ whole genome shotgun (WGS) entry which is preliminary data.</text>
</comment>
<dbReference type="SUPFAM" id="SSF102114">
    <property type="entry name" value="Radical SAM enzymes"/>
    <property type="match status" value="1"/>
</dbReference>
<evidence type="ECO:0000313" key="4">
    <source>
        <dbReference type="Proteomes" id="UP000011885"/>
    </source>
</evidence>
<dbReference type="GO" id="GO:0051539">
    <property type="term" value="F:4 iron, 4 sulfur cluster binding"/>
    <property type="evidence" value="ECO:0007669"/>
    <property type="project" value="UniProtKB-KW"/>
</dbReference>
<dbReference type="GO" id="GO:0016992">
    <property type="term" value="F:lipoate synthase activity"/>
    <property type="evidence" value="ECO:0007669"/>
    <property type="project" value="InterPro"/>
</dbReference>
<keyword evidence="2" id="KW-0004">4Fe-4S</keyword>
<dbReference type="PATRIC" id="fig|1263870.3.peg.2060"/>
<protein>
    <submittedName>
        <fullName evidence="3">Lipoyl synthase</fullName>
    </submittedName>
</protein>
<evidence type="ECO:0000256" key="2">
    <source>
        <dbReference type="ARBA" id="ARBA00022485"/>
    </source>
</evidence>
<accession>M5UFG8</accession>